<evidence type="ECO:0000313" key="6">
    <source>
        <dbReference type="EMBL" id="KRO73352.1"/>
    </source>
</evidence>
<evidence type="ECO:0000256" key="4">
    <source>
        <dbReference type="RuleBase" id="RU364043"/>
    </source>
</evidence>
<evidence type="ECO:0000256" key="1">
    <source>
        <dbReference type="ARBA" id="ARBA00007608"/>
    </source>
</evidence>
<dbReference type="InterPro" id="IPR015797">
    <property type="entry name" value="NUDIX_hydrolase-like_dom_sf"/>
</dbReference>
<dbReference type="PANTHER" id="PTHR43222">
    <property type="entry name" value="NUDIX HYDROLASE 23"/>
    <property type="match status" value="1"/>
</dbReference>
<dbReference type="Pfam" id="PF00293">
    <property type="entry name" value="NUDIX"/>
    <property type="match status" value="1"/>
</dbReference>
<dbReference type="EMBL" id="LIBB01000007">
    <property type="protein sequence ID" value="KRO73352.1"/>
    <property type="molecule type" value="Genomic_DNA"/>
</dbReference>
<dbReference type="GO" id="GO:0004787">
    <property type="term" value="F:thiamine diphosphate phosphatase activity"/>
    <property type="evidence" value="ECO:0007669"/>
    <property type="project" value="InterPro"/>
</dbReference>
<dbReference type="Proteomes" id="UP000051934">
    <property type="component" value="Unassembled WGS sequence"/>
</dbReference>
<dbReference type="EC" id="3.6.1.-" evidence="4"/>
<comment type="similarity">
    <text evidence="1 4">Belongs to the Nudix hydrolase family. NudJ subfamily.</text>
</comment>
<dbReference type="AlphaFoldDB" id="A0A0R2SF30"/>
<evidence type="ECO:0000256" key="2">
    <source>
        <dbReference type="ARBA" id="ARBA00011245"/>
    </source>
</evidence>
<comment type="cofactor">
    <cofactor evidence="4">
        <name>Mg(2+)</name>
        <dbReference type="ChEBI" id="CHEBI:18420"/>
    </cofactor>
</comment>
<dbReference type="SUPFAM" id="SSF55811">
    <property type="entry name" value="Nudix"/>
    <property type="match status" value="1"/>
</dbReference>
<comment type="subunit">
    <text evidence="2 4">Monomer.</text>
</comment>
<reference evidence="6 7" key="1">
    <citation type="submission" date="2015-10" db="EMBL/GenBank/DDBJ databases">
        <title>Metagenome-Assembled Genomes uncover a global brackish microbiome.</title>
        <authorList>
            <person name="Hugerth L.W."/>
            <person name="Larsson J."/>
            <person name="Alneberg J."/>
            <person name="Lindh M.V."/>
            <person name="Legrand C."/>
            <person name="Pinhassi J."/>
            <person name="Andersson A.F."/>
        </authorList>
    </citation>
    <scope>NUCLEOTIDE SEQUENCE [LARGE SCALE GENOMIC DNA]</scope>
    <source>
        <strain evidence="6">BACL4 MAG-120507-bin80</strain>
    </source>
</reference>
<evidence type="ECO:0000256" key="3">
    <source>
        <dbReference type="ARBA" id="ARBA00015552"/>
    </source>
</evidence>
<evidence type="ECO:0000313" key="7">
    <source>
        <dbReference type="Proteomes" id="UP000051934"/>
    </source>
</evidence>
<gene>
    <name evidence="4" type="primary">nudJ</name>
    <name evidence="6" type="ORF">ABR69_01450</name>
</gene>
<proteinExistence type="inferred from homology"/>
<protein>
    <recommendedName>
        <fullName evidence="3 4">Phosphatase NudJ</fullName>
        <ecNumber evidence="4">3.6.1.-</ecNumber>
    </recommendedName>
</protein>
<dbReference type="PROSITE" id="PS51462">
    <property type="entry name" value="NUDIX"/>
    <property type="match status" value="1"/>
</dbReference>
<sequence>MPHLTVAVVVEQKGKFLVVEEEDEGQIVYNQPAGHVENNETVAEAALRETLEETAWEVKLDSVIGIYHYTAPNNGIRYVRVCFAASPIRLTEFALDPDIRGAHWLTQQDLSKLTLRSPLVGKVIEDYQAGIRFPLSLIQA</sequence>
<feature type="domain" description="Nudix hydrolase" evidence="5">
    <location>
        <begin position="1"/>
        <end position="128"/>
    </location>
</feature>
<keyword evidence="4" id="KW-0460">Magnesium</keyword>
<evidence type="ECO:0000259" key="5">
    <source>
        <dbReference type="PROSITE" id="PS51462"/>
    </source>
</evidence>
<accession>A0A0R2SF30</accession>
<dbReference type="GO" id="GO:0017111">
    <property type="term" value="F:ribonucleoside triphosphate phosphatase activity"/>
    <property type="evidence" value="ECO:0007669"/>
    <property type="project" value="InterPro"/>
</dbReference>
<dbReference type="GO" id="GO:0017110">
    <property type="term" value="F:nucleoside diphosphate phosphatase activity"/>
    <property type="evidence" value="ECO:0007669"/>
    <property type="project" value="InterPro"/>
</dbReference>
<comment type="caution">
    <text evidence="6">The sequence shown here is derived from an EMBL/GenBank/DDBJ whole genome shotgun (WGS) entry which is preliminary data.</text>
</comment>
<dbReference type="InterPro" id="IPR000086">
    <property type="entry name" value="NUDIX_hydrolase_dom"/>
</dbReference>
<dbReference type="InterPro" id="IPR033713">
    <property type="entry name" value="NudJ"/>
</dbReference>
<keyword evidence="4 6" id="KW-0378">Hydrolase</keyword>
<dbReference type="Gene3D" id="3.90.79.10">
    <property type="entry name" value="Nucleoside Triphosphate Pyrophosphohydrolase"/>
    <property type="match status" value="1"/>
</dbReference>
<organism evidence="6 7">
    <name type="scientific">OM182 bacterium BACL3 MAG-120507-bin80</name>
    <dbReference type="NCBI Taxonomy" id="1655577"/>
    <lineage>
        <taxon>Bacteria</taxon>
        <taxon>Pseudomonadati</taxon>
        <taxon>Pseudomonadota</taxon>
        <taxon>Gammaproteobacteria</taxon>
        <taxon>OMG group</taxon>
        <taxon>OM182 clade</taxon>
    </lineage>
</organism>
<name>A0A0R2SF30_9GAMM</name>
<dbReference type="PANTHER" id="PTHR43222:SF11">
    <property type="entry name" value="PHOSPHATASE NUDJ"/>
    <property type="match status" value="1"/>
</dbReference>
<dbReference type="CDD" id="cd03675">
    <property type="entry name" value="NUDIX_Hydrolase"/>
    <property type="match status" value="1"/>
</dbReference>